<dbReference type="Pfam" id="PF01243">
    <property type="entry name" value="PNPOx_N"/>
    <property type="match status" value="1"/>
</dbReference>
<dbReference type="Proteomes" id="UP000050975">
    <property type="component" value="Unassembled WGS sequence"/>
</dbReference>
<reference evidence="2 3" key="1">
    <citation type="journal article" date="2015" name="Microbiome">
        <title>Genomic resolution of linkages in carbon, nitrogen, and sulfur cycling among widespread estuary sediment bacteria.</title>
        <authorList>
            <person name="Baker B.J."/>
            <person name="Lazar C.S."/>
            <person name="Teske A.P."/>
            <person name="Dick G.J."/>
        </authorList>
    </citation>
    <scope>NUCLEOTIDE SEQUENCE [LARGE SCALE GENOMIC DNA]</scope>
    <source>
        <strain evidence="2">SM1_77</strain>
    </source>
</reference>
<comment type="caution">
    <text evidence="2">The sequence shown here is derived from an EMBL/GenBank/DDBJ whole genome shotgun (WGS) entry which is preliminary data.</text>
</comment>
<sequence length="144" mass="16480">MDNNIEDVKKEVWSHFRDLQPVYLATIDGSTPRVRPVTLIHFGKKLWVTTGSGDAKIKQIRDNCNIEFCLLLKAGEHSGYIRGSGDAEIVSDTATRQLIAENTPFFKEFWQDTNDPGYALLRIHAKEIEYLRPGELKVERFSIK</sequence>
<protein>
    <recommendedName>
        <fullName evidence="1">Pyridoxamine 5'-phosphate oxidase N-terminal domain-containing protein</fullName>
    </recommendedName>
</protein>
<dbReference type="SUPFAM" id="SSF50475">
    <property type="entry name" value="FMN-binding split barrel"/>
    <property type="match status" value="1"/>
</dbReference>
<name>A0A0S8JWJ4_UNCW3</name>
<dbReference type="InterPro" id="IPR012349">
    <property type="entry name" value="Split_barrel_FMN-bd"/>
</dbReference>
<dbReference type="AlphaFoldDB" id="A0A0S8JWJ4"/>
<organism evidence="2 3">
    <name type="scientific">candidate division WOR_3 bacterium SM1_77</name>
    <dbReference type="NCBI Taxonomy" id="1703778"/>
    <lineage>
        <taxon>Bacteria</taxon>
        <taxon>Bacteria division WOR-3</taxon>
    </lineage>
</organism>
<dbReference type="EMBL" id="LJVE01000068">
    <property type="protein sequence ID" value="KPL14073.1"/>
    <property type="molecule type" value="Genomic_DNA"/>
</dbReference>
<evidence type="ECO:0000313" key="3">
    <source>
        <dbReference type="Proteomes" id="UP000050975"/>
    </source>
</evidence>
<feature type="domain" description="Pyridoxamine 5'-phosphate oxidase N-terminal" evidence="1">
    <location>
        <begin position="16"/>
        <end position="131"/>
    </location>
</feature>
<dbReference type="PANTHER" id="PTHR34818">
    <property type="entry name" value="PROTEIN BLI-3"/>
    <property type="match status" value="1"/>
</dbReference>
<gene>
    <name evidence="2" type="ORF">AMJ74_04070</name>
</gene>
<accession>A0A0S8JWJ4</accession>
<evidence type="ECO:0000259" key="1">
    <source>
        <dbReference type="Pfam" id="PF01243"/>
    </source>
</evidence>
<dbReference type="InterPro" id="IPR052917">
    <property type="entry name" value="Stress-Dev_Protein"/>
</dbReference>
<dbReference type="Gene3D" id="2.30.110.10">
    <property type="entry name" value="Electron Transport, Fmn-binding Protein, Chain A"/>
    <property type="match status" value="1"/>
</dbReference>
<dbReference type="InterPro" id="IPR011576">
    <property type="entry name" value="Pyridox_Oxase_N"/>
</dbReference>
<dbReference type="PANTHER" id="PTHR34818:SF1">
    <property type="entry name" value="PROTEIN BLI-3"/>
    <property type="match status" value="1"/>
</dbReference>
<evidence type="ECO:0000313" key="2">
    <source>
        <dbReference type="EMBL" id="KPL14073.1"/>
    </source>
</evidence>
<proteinExistence type="predicted"/>